<keyword evidence="1" id="KW-0539">Nucleus</keyword>
<name>A0A517LHV4_9PEZI</name>
<dbReference type="AlphaFoldDB" id="A0A517LHV4"/>
<dbReference type="GO" id="GO:0005634">
    <property type="term" value="C:nucleus"/>
    <property type="evidence" value="ECO:0007669"/>
    <property type="project" value="TreeGrafter"/>
</dbReference>
<proteinExistence type="predicted"/>
<evidence type="ECO:0000313" key="3">
    <source>
        <dbReference type="EMBL" id="QDS75218.1"/>
    </source>
</evidence>
<protein>
    <recommendedName>
        <fullName evidence="5">Transcription factor domain-containing protein</fullName>
    </recommendedName>
</protein>
<dbReference type="STRING" id="50376.A0A517LHV4"/>
<dbReference type="Proteomes" id="UP000316270">
    <property type="component" value="Chromosome 13"/>
</dbReference>
<dbReference type="EMBL" id="CP042197">
    <property type="protein sequence ID" value="QDS75218.1"/>
    <property type="molecule type" value="Genomic_DNA"/>
</dbReference>
<dbReference type="OrthoDB" id="2264294at2759"/>
<dbReference type="PANTHER" id="PTHR31668:SF4">
    <property type="entry name" value="TRANSCRIPTIONAL ACTIVATOR PROTEIN DAL81"/>
    <property type="match status" value="1"/>
</dbReference>
<keyword evidence="4" id="KW-1185">Reference proteome</keyword>
<gene>
    <name evidence="3" type="ORF">FKW77_000220</name>
</gene>
<dbReference type="PANTHER" id="PTHR31668">
    <property type="entry name" value="GLUCOSE TRANSPORT TRANSCRIPTION REGULATOR RGT1-RELATED-RELATED"/>
    <property type="match status" value="1"/>
</dbReference>
<reference evidence="3 4" key="1">
    <citation type="submission" date="2019-07" db="EMBL/GenBank/DDBJ databases">
        <title>Finished genome of Venturia effusa.</title>
        <authorList>
            <person name="Young C.A."/>
            <person name="Cox M.P."/>
            <person name="Ganley A.R.D."/>
            <person name="David W.J."/>
        </authorList>
    </citation>
    <scope>NUCLEOTIDE SEQUENCE [LARGE SCALE GENOMIC DNA]</scope>
    <source>
        <strain evidence="4">albino</strain>
    </source>
</reference>
<organism evidence="3 4">
    <name type="scientific">Venturia effusa</name>
    <dbReference type="NCBI Taxonomy" id="50376"/>
    <lineage>
        <taxon>Eukaryota</taxon>
        <taxon>Fungi</taxon>
        <taxon>Dikarya</taxon>
        <taxon>Ascomycota</taxon>
        <taxon>Pezizomycotina</taxon>
        <taxon>Dothideomycetes</taxon>
        <taxon>Pleosporomycetidae</taxon>
        <taxon>Venturiales</taxon>
        <taxon>Venturiaceae</taxon>
        <taxon>Venturia</taxon>
    </lineage>
</organism>
<dbReference type="CDD" id="cd12148">
    <property type="entry name" value="fungal_TF_MHR"/>
    <property type="match status" value="1"/>
</dbReference>
<dbReference type="GO" id="GO:0001080">
    <property type="term" value="P:nitrogen catabolite activation of transcription from RNA polymerase II promoter"/>
    <property type="evidence" value="ECO:0007669"/>
    <property type="project" value="TreeGrafter"/>
</dbReference>
<evidence type="ECO:0000313" key="4">
    <source>
        <dbReference type="Proteomes" id="UP000316270"/>
    </source>
</evidence>
<accession>A0A517LHV4</accession>
<feature type="region of interest" description="Disordered" evidence="2">
    <location>
        <begin position="397"/>
        <end position="430"/>
    </location>
</feature>
<evidence type="ECO:0008006" key="5">
    <source>
        <dbReference type="Google" id="ProtNLM"/>
    </source>
</evidence>
<evidence type="ECO:0000256" key="1">
    <source>
        <dbReference type="ARBA" id="ARBA00023242"/>
    </source>
</evidence>
<dbReference type="InterPro" id="IPR050797">
    <property type="entry name" value="Carb_Metab_Trans_Reg"/>
</dbReference>
<evidence type="ECO:0000256" key="2">
    <source>
        <dbReference type="SAM" id="MobiDB-lite"/>
    </source>
</evidence>
<sequence length="528" mass="58843">MASRMLETDHDAHAMPAARGKADAKSLTARPHVHCAGFIAKIVCSKRIHSLGKGEKLALIQASPFEQSLLSQAVFDDKDEITLGLSVLRKVNDTNSFLLIPDQTDQGGQNRREELDDLDAIETIVAPHGQALINLYMQDKWGSLVHGRPSHITHSDWGVKPIIARDFPENAGDEDNEEGSTEVEKGRILFCEMISLTEILSLILSGFYTLRAVEDYIVHTQEGGRWMLEKAKPIQIRLTDWFSQMPECLKVENLKMRKLNSAGYLHLAYYAAEITLHRQILRSLAYETDQKLIMICRSAALARLVTVTAFVRNLRPEHLQSFWYSASKYCFSVVGTFIGLMWSTASTREEADSYKEKLEEYRWTLRLSYKSADFLDRAMCMLTLSTTTLVKAITEKRSQGEDGATSLSDTEGAPVNDIEQGNDSGPEDELWNAGLDHASVDELNLPASPAQFSEDAMTMLWPGFSTVTASMQTAGHERANPMPMIVPQQCSGLMDISQGQAQLHQHNGLTVQPFMSTGGDFEAQPLQL</sequence>